<protein>
    <submittedName>
        <fullName evidence="9">Subtilisin-like protein</fullName>
    </submittedName>
</protein>
<evidence type="ECO:0000256" key="3">
    <source>
        <dbReference type="ARBA" id="ARBA00022801"/>
    </source>
</evidence>
<dbReference type="PANTHER" id="PTHR43806:SF11">
    <property type="entry name" value="CEREVISIN-RELATED"/>
    <property type="match status" value="1"/>
</dbReference>
<reference evidence="9 10" key="1">
    <citation type="submission" date="2016-08" db="EMBL/GenBank/DDBJ databases">
        <title>A Parts List for Fungal Cellulosomes Revealed by Comparative Genomics.</title>
        <authorList>
            <consortium name="DOE Joint Genome Institute"/>
            <person name="Haitjema C.H."/>
            <person name="Gilmore S.P."/>
            <person name="Henske J.K."/>
            <person name="Solomon K.V."/>
            <person name="De Groot R."/>
            <person name="Kuo A."/>
            <person name="Mondo S.J."/>
            <person name="Salamov A.A."/>
            <person name="Labutti K."/>
            <person name="Zhao Z."/>
            <person name="Chiniquy J."/>
            <person name="Barry K."/>
            <person name="Brewer H.M."/>
            <person name="Purvine S.O."/>
            <person name="Wright A.T."/>
            <person name="Boxma B."/>
            <person name="Van Alen T."/>
            <person name="Hackstein J.H."/>
            <person name="Baker S.E."/>
            <person name="Grigoriev I.V."/>
            <person name="O'Malley M.A."/>
        </authorList>
    </citation>
    <scope>NUCLEOTIDE SEQUENCE [LARGE SCALE GENOMIC DNA]</scope>
    <source>
        <strain evidence="9 10">G1</strain>
    </source>
</reference>
<dbReference type="Pfam" id="PF00082">
    <property type="entry name" value="Peptidase_S8"/>
    <property type="match status" value="1"/>
</dbReference>
<keyword evidence="2 5" id="KW-0645">Protease</keyword>
<dbReference type="PROSITE" id="PS51892">
    <property type="entry name" value="SUBTILASE"/>
    <property type="match status" value="1"/>
</dbReference>
<evidence type="ECO:0000256" key="4">
    <source>
        <dbReference type="ARBA" id="ARBA00022825"/>
    </source>
</evidence>
<keyword evidence="7" id="KW-0732">Signal</keyword>
<evidence type="ECO:0000256" key="2">
    <source>
        <dbReference type="ARBA" id="ARBA00022670"/>
    </source>
</evidence>
<dbReference type="STRING" id="1754190.A0A1Y2DER4"/>
<name>A0A1Y2DER4_9FUNG</name>
<dbReference type="AlphaFoldDB" id="A0A1Y2DER4"/>
<dbReference type="InterPro" id="IPR023827">
    <property type="entry name" value="Peptidase_S8_Asp-AS"/>
</dbReference>
<dbReference type="Proteomes" id="UP000193920">
    <property type="component" value="Unassembled WGS sequence"/>
</dbReference>
<feature type="compositionally biased region" description="Acidic residues" evidence="6">
    <location>
        <begin position="566"/>
        <end position="578"/>
    </location>
</feature>
<sequence length="585" mass="66152">MKLLNYSSIIYTLAVLVLAQSGAVSKRDGYYLIYVNNTYSEGNGMQKRQEFVGTVMEEIQNLIEENKSTFKNPENLETLKENNVALKKRNNSGTSYVHEVSSLDDTTVLSSYFSYEVNEKVKHLPGILGSEPKRRMSYGVPDESIFYINRNKSKRDFVDDVPDVTKEENIEDTLMNIYLKKVQISTGWKNIGVRENADLHLSVMSKGYFNGTNDQYDTNYYFPKPEGQGIDIYVIDSGFNFRHPEFSNKEDRQAKCLGIISNGEFFNPEAEDFCISNNIHGELTSDCVAGIKHGVASKANIYGIGLTVEGREGEENNNENFLLSLDYILKNIKMEPHKSIISLSMGGFFSLNDTEFYNYMQKIFKKFSELGVITFVSAGNGGRKVVDVENDAIYLPCALDDVICVGAIDTNGSDRDPTIPDELYYSKKMDPINYFRAYFSNYGEQVKIYGPGYAYAEFQDWENNVENLFAGTSFTTPLVAGVAATIMSEHTEIDFDTQSMAEYLISNGHKNILGNIPEGENVFINNGNKVVLIKNNIEEKFYEEENPIENIDENPNDNIEEMVSVEIEEEEENSDETPSENVVEN</sequence>
<keyword evidence="3 5" id="KW-0378">Hydrolase</keyword>
<feature type="active site" description="Charge relay system" evidence="5">
    <location>
        <position position="236"/>
    </location>
</feature>
<dbReference type="OrthoDB" id="19448at2759"/>
<feature type="domain" description="Peptidase S8/S53" evidence="8">
    <location>
        <begin position="227"/>
        <end position="505"/>
    </location>
</feature>
<dbReference type="InterPro" id="IPR015500">
    <property type="entry name" value="Peptidase_S8_subtilisin-rel"/>
</dbReference>
<evidence type="ECO:0000313" key="9">
    <source>
        <dbReference type="EMBL" id="ORY57626.1"/>
    </source>
</evidence>
<dbReference type="SUPFAM" id="SSF52743">
    <property type="entry name" value="Subtilisin-like"/>
    <property type="match status" value="1"/>
</dbReference>
<dbReference type="GO" id="GO:0004252">
    <property type="term" value="F:serine-type endopeptidase activity"/>
    <property type="evidence" value="ECO:0007669"/>
    <property type="project" value="UniProtKB-UniRule"/>
</dbReference>
<organism evidence="9 10">
    <name type="scientific">Neocallimastix californiae</name>
    <dbReference type="NCBI Taxonomy" id="1754190"/>
    <lineage>
        <taxon>Eukaryota</taxon>
        <taxon>Fungi</taxon>
        <taxon>Fungi incertae sedis</taxon>
        <taxon>Chytridiomycota</taxon>
        <taxon>Chytridiomycota incertae sedis</taxon>
        <taxon>Neocallimastigomycetes</taxon>
        <taxon>Neocallimastigales</taxon>
        <taxon>Neocallimastigaceae</taxon>
        <taxon>Neocallimastix</taxon>
    </lineage>
</organism>
<keyword evidence="4 5" id="KW-0720">Serine protease</keyword>
<dbReference type="InterPro" id="IPR000209">
    <property type="entry name" value="Peptidase_S8/S53_dom"/>
</dbReference>
<feature type="signal peptide" evidence="7">
    <location>
        <begin position="1"/>
        <end position="19"/>
    </location>
</feature>
<feature type="chain" id="PRO_5012824580" evidence="7">
    <location>
        <begin position="20"/>
        <end position="585"/>
    </location>
</feature>
<dbReference type="EMBL" id="MCOG01000069">
    <property type="protein sequence ID" value="ORY57626.1"/>
    <property type="molecule type" value="Genomic_DNA"/>
</dbReference>
<keyword evidence="10" id="KW-1185">Reference proteome</keyword>
<dbReference type="PROSITE" id="PS00136">
    <property type="entry name" value="SUBTILASE_ASP"/>
    <property type="match status" value="1"/>
</dbReference>
<dbReference type="PRINTS" id="PR00723">
    <property type="entry name" value="SUBTILISIN"/>
</dbReference>
<comment type="caution">
    <text evidence="9">The sequence shown here is derived from an EMBL/GenBank/DDBJ whole genome shotgun (WGS) entry which is preliminary data.</text>
</comment>
<dbReference type="PANTHER" id="PTHR43806">
    <property type="entry name" value="PEPTIDASE S8"/>
    <property type="match status" value="1"/>
</dbReference>
<evidence type="ECO:0000256" key="5">
    <source>
        <dbReference type="PROSITE-ProRule" id="PRU01240"/>
    </source>
</evidence>
<dbReference type="InterPro" id="IPR036852">
    <property type="entry name" value="Peptidase_S8/S53_dom_sf"/>
</dbReference>
<dbReference type="InterPro" id="IPR050131">
    <property type="entry name" value="Peptidase_S8_subtilisin-like"/>
</dbReference>
<evidence type="ECO:0000256" key="7">
    <source>
        <dbReference type="SAM" id="SignalP"/>
    </source>
</evidence>
<feature type="active site" description="Charge relay system" evidence="5">
    <location>
        <position position="280"/>
    </location>
</feature>
<gene>
    <name evidence="9" type="ORF">LY90DRAFT_701610</name>
</gene>
<comment type="similarity">
    <text evidence="1 5">Belongs to the peptidase S8 family.</text>
</comment>
<feature type="region of interest" description="Disordered" evidence="6">
    <location>
        <begin position="566"/>
        <end position="585"/>
    </location>
</feature>
<evidence type="ECO:0000256" key="6">
    <source>
        <dbReference type="SAM" id="MobiDB-lite"/>
    </source>
</evidence>
<dbReference type="Gene3D" id="3.40.50.200">
    <property type="entry name" value="Peptidase S8/S53 domain"/>
    <property type="match status" value="1"/>
</dbReference>
<proteinExistence type="inferred from homology"/>
<evidence type="ECO:0000259" key="8">
    <source>
        <dbReference type="Pfam" id="PF00082"/>
    </source>
</evidence>
<feature type="active site" description="Charge relay system" evidence="5">
    <location>
        <position position="473"/>
    </location>
</feature>
<accession>A0A1Y2DER4</accession>
<evidence type="ECO:0000313" key="10">
    <source>
        <dbReference type="Proteomes" id="UP000193920"/>
    </source>
</evidence>
<evidence type="ECO:0000256" key="1">
    <source>
        <dbReference type="ARBA" id="ARBA00011073"/>
    </source>
</evidence>
<dbReference type="GO" id="GO:0006508">
    <property type="term" value="P:proteolysis"/>
    <property type="evidence" value="ECO:0007669"/>
    <property type="project" value="UniProtKB-KW"/>
</dbReference>
<dbReference type="GO" id="GO:0005615">
    <property type="term" value="C:extracellular space"/>
    <property type="evidence" value="ECO:0007669"/>
    <property type="project" value="TreeGrafter"/>
</dbReference>